<feature type="compositionally biased region" description="Basic residues" evidence="1">
    <location>
        <begin position="1"/>
        <end position="11"/>
    </location>
</feature>
<proteinExistence type="predicted"/>
<dbReference type="EMBL" id="JAXOVC010000001">
    <property type="protein sequence ID" value="KAK4508709.1"/>
    <property type="molecule type" value="Genomic_DNA"/>
</dbReference>
<accession>A0ABR0F5F6</accession>
<dbReference type="Proteomes" id="UP001305779">
    <property type="component" value="Unassembled WGS sequence"/>
</dbReference>
<feature type="region of interest" description="Disordered" evidence="1">
    <location>
        <begin position="125"/>
        <end position="162"/>
    </location>
</feature>
<protein>
    <submittedName>
        <fullName evidence="2">Uncharacterized protein</fullName>
    </submittedName>
</protein>
<sequence>MPRIGSKRIAGHPRGDKAEKANEEVPTTLVQLDTLGAKMQLHGHQSNSKRKRAASPSSDTDPLSLRGFQTPLASREKQESNTDVADIPAADKAAKPPAKKMRAQSPDGSAEITPLDALEMALQTPMANGTSGNPIEFESDDGQDVPMADRDDPAHEGNVAPLSKGAVQEIKPAKTKKQLKAEQKQLKAERRAAEEARIEAKKQLKAERKAAEGARLNAKKSKKEIKEERQIEDMKAIMQTWPKNKLKNHVQRNLQNLAVRKLKESGDLALVLNSLQLALKAVECEQKKMDQAAAAEQDGGKAPTAMDNWLNKENPPEAEVPEKELANAGKELEKTATKKANKQAKKARKQAEEQAREKKRQGELAKKVDAEAKIIEKELEELSKKIKKEKIDGVSSKKIKKEKADGGVKIKKEVMIKQEPREWSI</sequence>
<feature type="region of interest" description="Disordered" evidence="1">
    <location>
        <begin position="206"/>
        <end position="227"/>
    </location>
</feature>
<feature type="compositionally biased region" description="Basic and acidic residues" evidence="1">
    <location>
        <begin position="320"/>
        <end position="336"/>
    </location>
</feature>
<evidence type="ECO:0000313" key="2">
    <source>
        <dbReference type="EMBL" id="KAK4508709.1"/>
    </source>
</evidence>
<keyword evidence="3" id="KW-1185">Reference proteome</keyword>
<gene>
    <name evidence="2" type="ORF">PRZ48_002448</name>
</gene>
<reference evidence="2 3" key="1">
    <citation type="journal article" date="2023" name="G3 (Bethesda)">
        <title>A chromosome-level genome assembly of Zasmidium syzygii isolated from banana leaves.</title>
        <authorList>
            <person name="van Westerhoven A.C."/>
            <person name="Mehrabi R."/>
            <person name="Talebi R."/>
            <person name="Steentjes M.B.F."/>
            <person name="Corcolon B."/>
            <person name="Chong P.A."/>
            <person name="Kema G.H.J."/>
            <person name="Seidl M.F."/>
        </authorList>
    </citation>
    <scope>NUCLEOTIDE SEQUENCE [LARGE SCALE GENOMIC DNA]</scope>
    <source>
        <strain evidence="2 3">P124</strain>
    </source>
</reference>
<organism evidence="2 3">
    <name type="scientific">Zasmidium cellare</name>
    <name type="common">Wine cellar mold</name>
    <name type="synonym">Racodium cellare</name>
    <dbReference type="NCBI Taxonomy" id="395010"/>
    <lineage>
        <taxon>Eukaryota</taxon>
        <taxon>Fungi</taxon>
        <taxon>Dikarya</taxon>
        <taxon>Ascomycota</taxon>
        <taxon>Pezizomycotina</taxon>
        <taxon>Dothideomycetes</taxon>
        <taxon>Dothideomycetidae</taxon>
        <taxon>Mycosphaerellales</taxon>
        <taxon>Mycosphaerellaceae</taxon>
        <taxon>Zasmidium</taxon>
    </lineage>
</organism>
<name>A0ABR0F5F6_ZASCE</name>
<feature type="compositionally biased region" description="Basic residues" evidence="1">
    <location>
        <begin position="337"/>
        <end position="348"/>
    </location>
</feature>
<feature type="compositionally biased region" description="Basic and acidic residues" evidence="1">
    <location>
        <begin position="349"/>
        <end position="367"/>
    </location>
</feature>
<evidence type="ECO:0000313" key="3">
    <source>
        <dbReference type="Proteomes" id="UP001305779"/>
    </source>
</evidence>
<evidence type="ECO:0000256" key="1">
    <source>
        <dbReference type="SAM" id="MobiDB-lite"/>
    </source>
</evidence>
<feature type="compositionally biased region" description="Basic and acidic residues" evidence="1">
    <location>
        <begin position="13"/>
        <end position="23"/>
    </location>
</feature>
<feature type="region of interest" description="Disordered" evidence="1">
    <location>
        <begin position="288"/>
        <end position="367"/>
    </location>
</feature>
<feature type="region of interest" description="Disordered" evidence="1">
    <location>
        <begin position="1"/>
        <end position="110"/>
    </location>
</feature>
<comment type="caution">
    <text evidence="2">The sequence shown here is derived from an EMBL/GenBank/DDBJ whole genome shotgun (WGS) entry which is preliminary data.</text>
</comment>